<dbReference type="KEGG" id="acad:UA74_16605"/>
<proteinExistence type="predicted"/>
<dbReference type="GO" id="GO:0032259">
    <property type="term" value="P:methylation"/>
    <property type="evidence" value="ECO:0007669"/>
    <property type="project" value="UniProtKB-KW"/>
</dbReference>
<dbReference type="GO" id="GO:0008168">
    <property type="term" value="F:methyltransferase activity"/>
    <property type="evidence" value="ECO:0007669"/>
    <property type="project" value="UniProtKB-KW"/>
</dbReference>
<dbReference type="Gene3D" id="3.40.50.150">
    <property type="entry name" value="Vaccinia Virus protein VP39"/>
    <property type="match status" value="1"/>
</dbReference>
<dbReference type="Proteomes" id="UP000185511">
    <property type="component" value="Chromosome"/>
</dbReference>
<reference evidence="2" key="1">
    <citation type="submission" date="2016-06" db="EMBL/GenBank/DDBJ databases">
        <title>Complete genome sequence of Actinoalloteichus fjordicus DSM 46855 (=ADI127-17), type strain of the new species Actinoalloteichus fjordicus.</title>
        <authorList>
            <person name="Ruckert C."/>
            <person name="Nouioui I."/>
            <person name="Willmese J."/>
            <person name="van Wezel G."/>
            <person name="Klenk H.-P."/>
            <person name="Kalinowski J."/>
            <person name="Zotchev S.B."/>
        </authorList>
    </citation>
    <scope>NUCLEOTIDE SEQUENCE [LARGE SCALE GENOMIC DNA]</scope>
    <source>
        <strain evidence="2">ADI127-7</strain>
    </source>
</reference>
<sequence length="252" mass="27489">MQNEQRPAGDEYEISGEFLDLLIAPHWHALAPALQDALVGVDDTAGPVLDIGSGSGRALPMIDAVLSDAEIWASEPARTLRSILLATVAASPRLRDKVTVIDHTPLAAALPDSLSAVVAINVIGHFTPTDRGRLWDLLAERLAPGGRMVLNLQPPSTPEPVPETAPSSVHIGRRRYEGRGRAEVAGPDSVTWRMTYRVYHDEVLQAEHQVDYDWWVLNEATLRSETTARGLRTMPVGPSDLAMYAIDRARQA</sequence>
<organism evidence="1 2">
    <name type="scientific">Actinoalloteichus fjordicus</name>
    <dbReference type="NCBI Taxonomy" id="1612552"/>
    <lineage>
        <taxon>Bacteria</taxon>
        <taxon>Bacillati</taxon>
        <taxon>Actinomycetota</taxon>
        <taxon>Actinomycetes</taxon>
        <taxon>Pseudonocardiales</taxon>
        <taxon>Pseudonocardiaceae</taxon>
        <taxon>Actinoalloteichus</taxon>
    </lineage>
</organism>
<dbReference type="RefSeq" id="WP_075764841.1">
    <property type="nucleotide sequence ID" value="NZ_CP016076.1"/>
</dbReference>
<dbReference type="CDD" id="cd02440">
    <property type="entry name" value="AdoMet_MTases"/>
    <property type="match status" value="1"/>
</dbReference>
<gene>
    <name evidence="1" type="ORF">UA74_16605</name>
</gene>
<protein>
    <submittedName>
        <fullName evidence="1">Methyltransferase domain</fullName>
    </submittedName>
</protein>
<dbReference type="SUPFAM" id="SSF53335">
    <property type="entry name" value="S-adenosyl-L-methionine-dependent methyltransferases"/>
    <property type="match status" value="1"/>
</dbReference>
<keyword evidence="2" id="KW-1185">Reference proteome</keyword>
<dbReference type="EMBL" id="CP016076">
    <property type="protein sequence ID" value="APU15351.1"/>
    <property type="molecule type" value="Genomic_DNA"/>
</dbReference>
<dbReference type="AlphaFoldDB" id="A0AAC9PT03"/>
<dbReference type="Pfam" id="PF13489">
    <property type="entry name" value="Methyltransf_23"/>
    <property type="match status" value="1"/>
</dbReference>
<dbReference type="InterPro" id="IPR029063">
    <property type="entry name" value="SAM-dependent_MTases_sf"/>
</dbReference>
<keyword evidence="1" id="KW-0808">Transferase</keyword>
<evidence type="ECO:0000313" key="1">
    <source>
        <dbReference type="EMBL" id="APU15351.1"/>
    </source>
</evidence>
<accession>A0AAC9PT03</accession>
<evidence type="ECO:0000313" key="2">
    <source>
        <dbReference type="Proteomes" id="UP000185511"/>
    </source>
</evidence>
<keyword evidence="1" id="KW-0489">Methyltransferase</keyword>
<name>A0AAC9PT03_9PSEU</name>